<organism evidence="2 3">
    <name type="scientific">Arsenicicoccus cauae</name>
    <dbReference type="NCBI Taxonomy" id="2663847"/>
    <lineage>
        <taxon>Bacteria</taxon>
        <taxon>Bacillati</taxon>
        <taxon>Actinomycetota</taxon>
        <taxon>Actinomycetes</taxon>
        <taxon>Micrococcales</taxon>
        <taxon>Intrasporangiaceae</taxon>
        <taxon>Arsenicicoccus</taxon>
    </lineage>
</organism>
<keyword evidence="1" id="KW-1133">Transmembrane helix</keyword>
<dbReference type="RefSeq" id="WP_154593026.1">
    <property type="nucleotide sequence ID" value="NZ_CP171001.1"/>
</dbReference>
<gene>
    <name evidence="2" type="ORF">GGG17_06975</name>
</gene>
<name>A0A6I3IJ61_9MICO</name>
<evidence type="ECO:0008006" key="4">
    <source>
        <dbReference type="Google" id="ProtNLM"/>
    </source>
</evidence>
<dbReference type="EMBL" id="WLVL01000023">
    <property type="protein sequence ID" value="MTB71715.1"/>
    <property type="molecule type" value="Genomic_DNA"/>
</dbReference>
<evidence type="ECO:0000313" key="3">
    <source>
        <dbReference type="Proteomes" id="UP000431092"/>
    </source>
</evidence>
<feature type="transmembrane region" description="Helical" evidence="1">
    <location>
        <begin position="40"/>
        <end position="60"/>
    </location>
</feature>
<protein>
    <recommendedName>
        <fullName evidence="4">Cell division protein FtsL</fullName>
    </recommendedName>
</protein>
<sequence>MSLLQTVSPRPGPTRTYDRAVGQRPHLEVVRMAGRRASQVPFVVLGAVLLTLGLLAALLLNITLSQGSYALNDLQDRSATLRDQSAALRQDINAVSSPNHLATKAQELGMGPADSPAFLDPATGKVSGLARPATRTGDFTVMTGSQAVAPQARPDDSTLAAASAVSGLGLGNGLVGGLAALAAPAATR</sequence>
<reference evidence="2 3" key="1">
    <citation type="submission" date="2019-11" db="EMBL/GenBank/DDBJ databases">
        <title>Whole genome sequencing identifies a novel species of the genus Arsenicicoccus isolated from human blood.</title>
        <authorList>
            <person name="Jeong J.H."/>
            <person name="Kweon O.J."/>
            <person name="Kim H.R."/>
            <person name="Kim T.-H."/>
            <person name="Ha S.-M."/>
            <person name="Lee M.-K."/>
        </authorList>
    </citation>
    <scope>NUCLEOTIDE SEQUENCE [LARGE SCALE GENOMIC DNA]</scope>
    <source>
        <strain evidence="2 3">MKL-02</strain>
    </source>
</reference>
<keyword evidence="1" id="KW-0812">Transmembrane</keyword>
<accession>A0A6I3IJ61</accession>
<dbReference type="AlphaFoldDB" id="A0A6I3IJ61"/>
<evidence type="ECO:0000313" key="2">
    <source>
        <dbReference type="EMBL" id="MTB71715.1"/>
    </source>
</evidence>
<dbReference type="Proteomes" id="UP000431092">
    <property type="component" value="Unassembled WGS sequence"/>
</dbReference>
<evidence type="ECO:0000256" key="1">
    <source>
        <dbReference type="SAM" id="Phobius"/>
    </source>
</evidence>
<keyword evidence="1" id="KW-0472">Membrane</keyword>
<keyword evidence="3" id="KW-1185">Reference proteome</keyword>
<proteinExistence type="predicted"/>
<comment type="caution">
    <text evidence="2">The sequence shown here is derived from an EMBL/GenBank/DDBJ whole genome shotgun (WGS) entry which is preliminary data.</text>
</comment>